<dbReference type="AlphaFoldDB" id="A0A812KIA2"/>
<name>A0A812KIA2_9DINO</name>
<gene>
    <name evidence="1" type="primary">MMK1</name>
    <name evidence="1" type="ORF">SNAT2548_LOCUS9321</name>
</gene>
<organism evidence="1 2">
    <name type="scientific">Symbiodinium natans</name>
    <dbReference type="NCBI Taxonomy" id="878477"/>
    <lineage>
        <taxon>Eukaryota</taxon>
        <taxon>Sar</taxon>
        <taxon>Alveolata</taxon>
        <taxon>Dinophyceae</taxon>
        <taxon>Suessiales</taxon>
        <taxon>Symbiodiniaceae</taxon>
        <taxon>Symbiodinium</taxon>
    </lineage>
</organism>
<protein>
    <submittedName>
        <fullName evidence="1">MMK1 protein</fullName>
    </submittedName>
</protein>
<comment type="caution">
    <text evidence="1">The sequence shown here is derived from an EMBL/GenBank/DDBJ whole genome shotgun (WGS) entry which is preliminary data.</text>
</comment>
<accession>A0A812KIA2</accession>
<dbReference type="Proteomes" id="UP000604046">
    <property type="component" value="Unassembled WGS sequence"/>
</dbReference>
<sequence>MVTDCLQDDFRSFLDPREYRPLGKRGAGAGHARYSDLRLPGRWPGFTFLHHDPSRKRQAGHHRYDMMLDGLPRCLCES</sequence>
<dbReference type="EMBL" id="CAJNDS010000718">
    <property type="protein sequence ID" value="CAE7230142.1"/>
    <property type="molecule type" value="Genomic_DNA"/>
</dbReference>
<proteinExistence type="predicted"/>
<keyword evidence="2" id="KW-1185">Reference proteome</keyword>
<evidence type="ECO:0000313" key="1">
    <source>
        <dbReference type="EMBL" id="CAE7230142.1"/>
    </source>
</evidence>
<reference evidence="1" key="1">
    <citation type="submission" date="2021-02" db="EMBL/GenBank/DDBJ databases">
        <authorList>
            <person name="Dougan E. K."/>
            <person name="Rhodes N."/>
            <person name="Thang M."/>
            <person name="Chan C."/>
        </authorList>
    </citation>
    <scope>NUCLEOTIDE SEQUENCE</scope>
</reference>
<evidence type="ECO:0000313" key="2">
    <source>
        <dbReference type="Proteomes" id="UP000604046"/>
    </source>
</evidence>